<dbReference type="SUPFAM" id="SSF144083">
    <property type="entry name" value="Magnesium transport protein CorA, transmembrane region"/>
    <property type="match status" value="1"/>
</dbReference>
<dbReference type="Pfam" id="PF01544">
    <property type="entry name" value="CorA"/>
    <property type="match status" value="1"/>
</dbReference>
<keyword evidence="8" id="KW-1185">Reference proteome</keyword>
<comment type="subcellular location">
    <subcellularLocation>
        <location evidence="1">Membrane</location>
        <topology evidence="1">Multi-pass membrane protein</topology>
    </subcellularLocation>
</comment>
<keyword evidence="3 6" id="KW-1133">Transmembrane helix</keyword>
<dbReference type="EMBL" id="CAJPDR010000072">
    <property type="protein sequence ID" value="CAF9914250.1"/>
    <property type="molecule type" value="Genomic_DNA"/>
</dbReference>
<accession>A0A8H3EZ22</accession>
<evidence type="ECO:0000256" key="3">
    <source>
        <dbReference type="ARBA" id="ARBA00022989"/>
    </source>
</evidence>
<dbReference type="GO" id="GO:0046873">
    <property type="term" value="F:metal ion transmembrane transporter activity"/>
    <property type="evidence" value="ECO:0007669"/>
    <property type="project" value="InterPro"/>
</dbReference>
<dbReference type="InterPro" id="IPR050829">
    <property type="entry name" value="CorA_MIT"/>
</dbReference>
<dbReference type="Gene3D" id="1.20.58.340">
    <property type="entry name" value="Magnesium transport protein CorA, transmembrane region"/>
    <property type="match status" value="1"/>
</dbReference>
<evidence type="ECO:0000256" key="2">
    <source>
        <dbReference type="ARBA" id="ARBA00022692"/>
    </source>
</evidence>
<evidence type="ECO:0000256" key="5">
    <source>
        <dbReference type="SAM" id="MobiDB-lite"/>
    </source>
</evidence>
<dbReference type="GO" id="GO:0016020">
    <property type="term" value="C:membrane"/>
    <property type="evidence" value="ECO:0007669"/>
    <property type="project" value="UniProtKB-SubCell"/>
</dbReference>
<evidence type="ECO:0000313" key="8">
    <source>
        <dbReference type="Proteomes" id="UP000664203"/>
    </source>
</evidence>
<dbReference type="InterPro" id="IPR002523">
    <property type="entry name" value="MgTranspt_CorA/ZnTranspt_ZntB"/>
</dbReference>
<dbReference type="AlphaFoldDB" id="A0A8H3EZ22"/>
<evidence type="ECO:0000313" key="7">
    <source>
        <dbReference type="EMBL" id="CAF9914250.1"/>
    </source>
</evidence>
<comment type="caution">
    <text evidence="7">The sequence shown here is derived from an EMBL/GenBank/DDBJ whole genome shotgun (WGS) entry which is preliminary data.</text>
</comment>
<name>A0A8H3EZ22_9LECA</name>
<keyword evidence="4 6" id="KW-0472">Membrane</keyword>
<dbReference type="OrthoDB" id="341259at2759"/>
<dbReference type="InterPro" id="IPR029058">
    <property type="entry name" value="AB_hydrolase_fold"/>
</dbReference>
<dbReference type="PANTHER" id="PTHR47685">
    <property type="entry name" value="MAGNESIUM TRANSPORT PROTEIN CORA"/>
    <property type="match status" value="1"/>
</dbReference>
<keyword evidence="2 6" id="KW-0812">Transmembrane</keyword>
<reference evidence="7" key="1">
    <citation type="submission" date="2021-03" db="EMBL/GenBank/DDBJ databases">
        <authorList>
            <person name="Tagirdzhanova G."/>
        </authorList>
    </citation>
    <scope>NUCLEOTIDE SEQUENCE</scope>
</reference>
<feature type="region of interest" description="Disordered" evidence="5">
    <location>
        <begin position="376"/>
        <end position="467"/>
    </location>
</feature>
<dbReference type="PANTHER" id="PTHR47685:SF1">
    <property type="entry name" value="MAGNESIUM TRANSPORT PROTEIN CORA"/>
    <property type="match status" value="1"/>
</dbReference>
<dbReference type="InterPro" id="IPR045863">
    <property type="entry name" value="CorA_TM1_TM2"/>
</dbReference>
<sequence length="1238" mass="139795">MAFVFSSLSKPKDGEVKVDIVCVPAIGADPRKTWERQTDSAGFEHRRLDYVLHDRLYPNAQVHLYDHLTRQQRSLEVKPPRGPNDHVHKRSAEEFAAGEALVADYGVAQWADRFLEIVQEHRRAQRTDRRLILFICHSTGGNVVKQALSKNAAEGQNSIAACCLGVTFFSTPHHGSSVLSEPEYVQTVQNHLGLKWEMSENLRHDFLLRNTDLETLNHRFAVSCFDVKIYSYVESTDTNLIVLSTNDLGGGALTTIRLCVVDSRSGKLSSPEAPFEDEEFIQLNSTHVGAPRFTHEDTLYSLYIDEITAFVKGFSADERSLHHALNHDIMTNTEVDVHQFYVVGTQGEPGSMKIMTAHPSLQTFLEIGPSKCMEARVRGTDQVDQSSRNGSVRPAIELRPASEPAAPTLTVTSVESDEASSDTSRAESYPKLSAPVVPTPKNIHTRRPSLTREISDPESPGHLAPKPTKKVAFTHTINMDSDQARRPQRAHFFQLPSASSERFQWIHVPFTHAGWVPHVLTAISQDKDDLTLHTKLLMDKMWFSQHNQSRHASPHARFVRPSVKCLLPKSSEKHLDTGMTTPLSAIEDIQFVAYLPYLHWDTFRNLQKRAEIIKLRREQPHARPIAKHVASGKSMEHKLIWQHLTSDRPVHCRRTLDQYGYPSLRNTSVRDADQILYKRTKPDADMQSPKELSMKHKLQSSRAAAARQSSIPNADDGVAKVLMVDQLWLWIVDNKTVITFFAPKEKEENDGGLWKEGDLRSEIYQDINGDYANQCADPFDFAALAVYHAVKALLDRTTDRNLQVFRIFEEYISILTEQQTLSFKEFRNNHQYKKAKDINAQQHIDNRKDLDALLELRDIEDELNTIDKLIKEQQSCVLEMIRKYRDLNARHGKGFNGINFLYDIDQFLTEHKEQLDGMLKGAQAAQKAFKELLDMKQKQANIVEAHLAREQTEVAADQSRSVMIFTIFTIIFLPLSFFASVFGINAREWSGQSGSENTSLPTLHEIFTYMGAISLAVIVIALMVAFNRHARRLSYKVWKISAKPYLNLLRRLSIISRHPPDQPSRAPTFGSGEIDLEKQAAVDAEKARAKRLSTLSRTYSKMNWEEELRAHGNTVFLPAVPTTFSGSEIDRDSKCQYRGGTSLAFATFGGIDAMDQNPPDLVSPVSWDVGTSKPPAELLPVPHLQTCQDLASVQSVSLLGTDRHGQVPASKAAGRPDTWFLNLFKRTLKPMPSIWPVP</sequence>
<dbReference type="Proteomes" id="UP000664203">
    <property type="component" value="Unassembled WGS sequence"/>
</dbReference>
<dbReference type="Gene3D" id="3.40.50.1820">
    <property type="entry name" value="alpha/beta hydrolase"/>
    <property type="match status" value="1"/>
</dbReference>
<dbReference type="SUPFAM" id="SSF53474">
    <property type="entry name" value="alpha/beta-Hydrolases"/>
    <property type="match status" value="1"/>
</dbReference>
<proteinExistence type="predicted"/>
<evidence type="ECO:0000256" key="1">
    <source>
        <dbReference type="ARBA" id="ARBA00004141"/>
    </source>
</evidence>
<feature type="transmembrane region" description="Helical" evidence="6">
    <location>
        <begin position="962"/>
        <end position="986"/>
    </location>
</feature>
<gene>
    <name evidence="7" type="ORF">ALECFALPRED_009507</name>
</gene>
<protein>
    <submittedName>
        <fullName evidence="7">Uncharacterized protein</fullName>
    </submittedName>
</protein>
<evidence type="ECO:0000256" key="4">
    <source>
        <dbReference type="ARBA" id="ARBA00023136"/>
    </source>
</evidence>
<organism evidence="7 8">
    <name type="scientific">Alectoria fallacina</name>
    <dbReference type="NCBI Taxonomy" id="1903189"/>
    <lineage>
        <taxon>Eukaryota</taxon>
        <taxon>Fungi</taxon>
        <taxon>Dikarya</taxon>
        <taxon>Ascomycota</taxon>
        <taxon>Pezizomycotina</taxon>
        <taxon>Lecanoromycetes</taxon>
        <taxon>OSLEUM clade</taxon>
        <taxon>Lecanoromycetidae</taxon>
        <taxon>Lecanorales</taxon>
        <taxon>Lecanorineae</taxon>
        <taxon>Parmeliaceae</taxon>
        <taxon>Alectoria</taxon>
    </lineage>
</organism>
<feature type="transmembrane region" description="Helical" evidence="6">
    <location>
        <begin position="1006"/>
        <end position="1026"/>
    </location>
</feature>
<evidence type="ECO:0000256" key="6">
    <source>
        <dbReference type="SAM" id="Phobius"/>
    </source>
</evidence>